<dbReference type="PANTHER" id="PTHR43534:SF1">
    <property type="entry name" value="4FE-4S CLUSTER CONTAINING PARA FAMILY ATPASE PROTEIN"/>
    <property type="match status" value="1"/>
</dbReference>
<dbReference type="RefSeq" id="WP_242873066.1">
    <property type="nucleotide sequence ID" value="NZ_FQXL01000005.1"/>
</dbReference>
<name>A0A161YLD3_9CLOT</name>
<dbReference type="Gene3D" id="3.40.50.300">
    <property type="entry name" value="P-loop containing nucleotide triphosphate hydrolases"/>
    <property type="match status" value="1"/>
</dbReference>
<sequence length="72" mass="8404">MVCVNKYDINKEVTKDIENFVNEKGLKLVGKIPYDDTVMKSISELKPITFYKDSIAKQAIEDMWSNIKKYIK</sequence>
<keyword evidence="2" id="KW-1185">Reference proteome</keyword>
<protein>
    <recommendedName>
        <fullName evidence="3">CobQ/CobB/MinD/ParA nucleotide binding domain protein</fullName>
    </recommendedName>
</protein>
<dbReference type="STRING" id="1121326.CLMAG_31610"/>
<evidence type="ECO:0000313" key="2">
    <source>
        <dbReference type="Proteomes" id="UP000076603"/>
    </source>
</evidence>
<comment type="caution">
    <text evidence="1">The sequence shown here is derived from an EMBL/GenBank/DDBJ whole genome shotgun (WGS) entry which is preliminary data.</text>
</comment>
<dbReference type="Proteomes" id="UP000076603">
    <property type="component" value="Unassembled WGS sequence"/>
</dbReference>
<evidence type="ECO:0008006" key="3">
    <source>
        <dbReference type="Google" id="ProtNLM"/>
    </source>
</evidence>
<gene>
    <name evidence="1" type="ORF">CLMAG_31610</name>
</gene>
<dbReference type="PATRIC" id="fig|1121326.3.peg.3190"/>
<dbReference type="EMBL" id="LWAE01000003">
    <property type="protein sequence ID" value="KZL91402.1"/>
    <property type="molecule type" value="Genomic_DNA"/>
</dbReference>
<dbReference type="AlphaFoldDB" id="A0A161YLD3"/>
<reference evidence="1 2" key="1">
    <citation type="submission" date="2016-04" db="EMBL/GenBank/DDBJ databases">
        <title>Genome sequence of Clostridium magnum DSM 2767.</title>
        <authorList>
            <person name="Poehlein A."/>
            <person name="Uhlig R."/>
            <person name="Fischer R."/>
            <person name="Bahl H."/>
            <person name="Daniel R."/>
        </authorList>
    </citation>
    <scope>NUCLEOTIDE SEQUENCE [LARGE SCALE GENOMIC DNA]</scope>
    <source>
        <strain evidence="1 2">DSM 2767</strain>
    </source>
</reference>
<accession>A0A161YLD3</accession>
<dbReference type="InterPro" id="IPR027417">
    <property type="entry name" value="P-loop_NTPase"/>
</dbReference>
<dbReference type="PANTHER" id="PTHR43534">
    <property type="entry name" value="MIND SUPERFAMILY P-LOOP ATPASE CONTAINING AN INSERTED FERREDOXIN DOMAIN"/>
    <property type="match status" value="1"/>
</dbReference>
<evidence type="ECO:0000313" key="1">
    <source>
        <dbReference type="EMBL" id="KZL91402.1"/>
    </source>
</evidence>
<organism evidence="1 2">
    <name type="scientific">Clostridium magnum DSM 2767</name>
    <dbReference type="NCBI Taxonomy" id="1121326"/>
    <lineage>
        <taxon>Bacteria</taxon>
        <taxon>Bacillati</taxon>
        <taxon>Bacillota</taxon>
        <taxon>Clostridia</taxon>
        <taxon>Eubacteriales</taxon>
        <taxon>Clostridiaceae</taxon>
        <taxon>Clostridium</taxon>
    </lineage>
</organism>
<dbReference type="SUPFAM" id="SSF52540">
    <property type="entry name" value="P-loop containing nucleoside triphosphate hydrolases"/>
    <property type="match status" value="1"/>
</dbReference>
<proteinExistence type="predicted"/>